<dbReference type="Proteomes" id="UP001480595">
    <property type="component" value="Unassembled WGS sequence"/>
</dbReference>
<dbReference type="InterPro" id="IPR001623">
    <property type="entry name" value="DnaJ_domain"/>
</dbReference>
<organism evidence="1 2">
    <name type="scientific">Apiospora phragmitis</name>
    <dbReference type="NCBI Taxonomy" id="2905665"/>
    <lineage>
        <taxon>Eukaryota</taxon>
        <taxon>Fungi</taxon>
        <taxon>Dikarya</taxon>
        <taxon>Ascomycota</taxon>
        <taxon>Pezizomycotina</taxon>
        <taxon>Sordariomycetes</taxon>
        <taxon>Xylariomycetidae</taxon>
        <taxon>Amphisphaeriales</taxon>
        <taxon>Apiosporaceae</taxon>
        <taxon>Apiospora</taxon>
    </lineage>
</organism>
<gene>
    <name evidence="1" type="ORF">PG994_004334</name>
</gene>
<proteinExistence type="predicted"/>
<dbReference type="CDD" id="cd06257">
    <property type="entry name" value="DnaJ"/>
    <property type="match status" value="1"/>
</dbReference>
<accession>A0ABR1VQB4</accession>
<evidence type="ECO:0000313" key="2">
    <source>
        <dbReference type="Proteomes" id="UP001480595"/>
    </source>
</evidence>
<dbReference type="EMBL" id="JAQQWL010000005">
    <property type="protein sequence ID" value="KAK8073435.1"/>
    <property type="molecule type" value="Genomic_DNA"/>
</dbReference>
<name>A0ABR1VQB4_9PEZI</name>
<evidence type="ECO:0000313" key="1">
    <source>
        <dbReference type="EMBL" id="KAK8073435.1"/>
    </source>
</evidence>
<dbReference type="InterPro" id="IPR036869">
    <property type="entry name" value="J_dom_sf"/>
</dbReference>
<dbReference type="RefSeq" id="XP_066717910.1">
    <property type="nucleotide sequence ID" value="XM_066855743.1"/>
</dbReference>
<protein>
    <recommendedName>
        <fullName evidence="3">J domain-containing protein</fullName>
    </recommendedName>
</protein>
<comment type="caution">
    <text evidence="1">The sequence shown here is derived from an EMBL/GenBank/DDBJ whole genome shotgun (WGS) entry which is preliminary data.</text>
</comment>
<reference evidence="1 2" key="1">
    <citation type="submission" date="2023-01" db="EMBL/GenBank/DDBJ databases">
        <title>Analysis of 21 Apiospora genomes using comparative genomics revels a genus with tremendous synthesis potential of carbohydrate active enzymes and secondary metabolites.</title>
        <authorList>
            <person name="Sorensen T."/>
        </authorList>
    </citation>
    <scope>NUCLEOTIDE SEQUENCE [LARGE SCALE GENOMIC DNA]</scope>
    <source>
        <strain evidence="1 2">CBS 135458</strain>
    </source>
</reference>
<evidence type="ECO:0008006" key="3">
    <source>
        <dbReference type="Google" id="ProtNLM"/>
    </source>
</evidence>
<sequence length="87" mass="10350">MHDRWAKEHQVLTRWPSQAKCNPYEVLEQPRNGSYSKRRFYELVMVYHPDRWMHGTYPDITKATRVERYRLILAANAILSDLATKGS</sequence>
<dbReference type="SUPFAM" id="SSF46565">
    <property type="entry name" value="Chaperone J-domain"/>
    <property type="match status" value="1"/>
</dbReference>
<dbReference type="Gene3D" id="1.10.287.110">
    <property type="entry name" value="DnaJ domain"/>
    <property type="match status" value="1"/>
</dbReference>
<dbReference type="GeneID" id="92088806"/>
<keyword evidence="2" id="KW-1185">Reference proteome</keyword>